<reference evidence="2 3" key="1">
    <citation type="journal article" date="2019" name="Nat. Ecol. Evol.">
        <title>Megaphylogeny resolves global patterns of mushroom evolution.</title>
        <authorList>
            <person name="Varga T."/>
            <person name="Krizsan K."/>
            <person name="Foldi C."/>
            <person name="Dima B."/>
            <person name="Sanchez-Garcia M."/>
            <person name="Sanchez-Ramirez S."/>
            <person name="Szollosi G.J."/>
            <person name="Szarkandi J.G."/>
            <person name="Papp V."/>
            <person name="Albert L."/>
            <person name="Andreopoulos W."/>
            <person name="Angelini C."/>
            <person name="Antonin V."/>
            <person name="Barry K.W."/>
            <person name="Bougher N.L."/>
            <person name="Buchanan P."/>
            <person name="Buyck B."/>
            <person name="Bense V."/>
            <person name="Catcheside P."/>
            <person name="Chovatia M."/>
            <person name="Cooper J."/>
            <person name="Damon W."/>
            <person name="Desjardin D."/>
            <person name="Finy P."/>
            <person name="Geml J."/>
            <person name="Haridas S."/>
            <person name="Hughes K."/>
            <person name="Justo A."/>
            <person name="Karasinski D."/>
            <person name="Kautmanova I."/>
            <person name="Kiss B."/>
            <person name="Kocsube S."/>
            <person name="Kotiranta H."/>
            <person name="LaButti K.M."/>
            <person name="Lechner B.E."/>
            <person name="Liimatainen K."/>
            <person name="Lipzen A."/>
            <person name="Lukacs Z."/>
            <person name="Mihaltcheva S."/>
            <person name="Morgado L.N."/>
            <person name="Niskanen T."/>
            <person name="Noordeloos M.E."/>
            <person name="Ohm R.A."/>
            <person name="Ortiz-Santana B."/>
            <person name="Ovrebo C."/>
            <person name="Racz N."/>
            <person name="Riley R."/>
            <person name="Savchenko A."/>
            <person name="Shiryaev A."/>
            <person name="Soop K."/>
            <person name="Spirin V."/>
            <person name="Szebenyi C."/>
            <person name="Tomsovsky M."/>
            <person name="Tulloss R.E."/>
            <person name="Uehling J."/>
            <person name="Grigoriev I.V."/>
            <person name="Vagvolgyi C."/>
            <person name="Papp T."/>
            <person name="Martin F.M."/>
            <person name="Miettinen O."/>
            <person name="Hibbett D.S."/>
            <person name="Nagy L.G."/>
        </authorList>
    </citation>
    <scope>NUCLEOTIDE SEQUENCE [LARGE SCALE GENOMIC DNA]</scope>
    <source>
        <strain evidence="2 3">FP101781</strain>
    </source>
</reference>
<evidence type="ECO:0000313" key="2">
    <source>
        <dbReference type="EMBL" id="TEB39158.1"/>
    </source>
</evidence>
<feature type="compositionally biased region" description="Basic and acidic residues" evidence="1">
    <location>
        <begin position="200"/>
        <end position="210"/>
    </location>
</feature>
<name>A0A4Y7TZA7_COPMI</name>
<dbReference type="Proteomes" id="UP000298030">
    <property type="component" value="Unassembled WGS sequence"/>
</dbReference>
<comment type="caution">
    <text evidence="2">The sequence shown here is derived from an EMBL/GenBank/DDBJ whole genome shotgun (WGS) entry which is preliminary data.</text>
</comment>
<feature type="region of interest" description="Disordered" evidence="1">
    <location>
        <begin position="102"/>
        <end position="316"/>
    </location>
</feature>
<feature type="compositionally biased region" description="Pro residues" evidence="1">
    <location>
        <begin position="249"/>
        <end position="281"/>
    </location>
</feature>
<feature type="compositionally biased region" description="Basic and acidic residues" evidence="1">
    <location>
        <begin position="222"/>
        <end position="231"/>
    </location>
</feature>
<evidence type="ECO:0000313" key="3">
    <source>
        <dbReference type="Proteomes" id="UP000298030"/>
    </source>
</evidence>
<accession>A0A4Y7TZA7</accession>
<feature type="compositionally biased region" description="Acidic residues" evidence="1">
    <location>
        <begin position="167"/>
        <end position="176"/>
    </location>
</feature>
<sequence length="996" mass="111782">MGRKVKAEKEPTYYVEVIKAARVVAPDSDDEAQPPKKKKKRPKKVEGLWPKPKPKEYYVKTPAKHSIKRFWEAVGIDDEDYQIGVELHAPDDWIDREAARFRREHEKEKEEKRKAHEDKERRKRERQAVKKVEKERRAQEMRESSQLTASTSSKTKNNKKRQRIESSDSDDSDDSDIPLAKRPRPKQEDPPKLLSVASFQERRDERKRDEESETALLPAKQAHADDGRRSPDSLFSEDGIDPQRSSPALVPPSPPAPVPIPLPFRPPPSAPTIIAKPPPLPNRKTSNLGSVRVGSAPNPLAKLPSQVQQEPGPSGNGISTKARLGLGALAPLQPRRMSSAVSHKPEPVTTGSSTIMATNFRKSGGIPAAQHHPEPTLASLNATPASPLMEPVLESFTDGTVVDSLIALDPPADPFMDTLVHDEKSWSTSSSIPSCPLRWPDRWKPAVEPLPPPPLPSRVAPPPLPTRKIFKWEGSLTVCTGTSAADALEQSFPVVMEDQMDSNLQGLRFSFFFKPTGLDQLNVTHIYHAQELASILPTRSTPTHFAKVSLQPSAAEKKHWTSFLRFLSKSQQVVLLPLTLDNDIPAHLLLAPPRVYLGIHLKIPSHIAPHVKTADNLVASILPRTLTSKQRGEGWKPELESLRELRVQIAERFNFRFHRSLKSRPLFQEATRVLDFPTKTYDYLKLTSRSWAIFLPMDSSSKSTYEVELLRSILAELKESAIRKQQSVDPQKLRIPMMREATKPESAGVLFIHVGALRHLPRLTFMRERLLSSDYARFYTFGSHPSVSQKFWGVREVFPCGGVVTFLPSSFLNYPLEIMENLRKISEHPFWSAYILPSVLGMLARMSGADENDLTKWAYSYLLKAIEGGQLALIEAPPENKFCFGEPSNDHRTRWFHDYLTPLPPSQEEALSFAMGAFSSVTANTPQTSWPMLIEKEVAQDLARMQTQPGIMTEYRRYVVLTGVPVARQDSVSPYFYASTTGDVKHNLPARVALPG</sequence>
<evidence type="ECO:0000256" key="1">
    <source>
        <dbReference type="SAM" id="MobiDB-lite"/>
    </source>
</evidence>
<dbReference type="EMBL" id="QPFP01000002">
    <property type="protein sequence ID" value="TEB39158.1"/>
    <property type="molecule type" value="Genomic_DNA"/>
</dbReference>
<protein>
    <submittedName>
        <fullName evidence="2">Uncharacterized protein</fullName>
    </submittedName>
</protein>
<dbReference type="OrthoDB" id="433924at2759"/>
<feature type="compositionally biased region" description="Polar residues" evidence="1">
    <location>
        <begin position="305"/>
        <end position="316"/>
    </location>
</feature>
<gene>
    <name evidence="2" type="ORF">FA13DRAFT_1785422</name>
</gene>
<dbReference type="AlphaFoldDB" id="A0A4Y7TZA7"/>
<proteinExistence type="predicted"/>
<feature type="region of interest" description="Disordered" evidence="1">
    <location>
        <begin position="25"/>
        <end position="56"/>
    </location>
</feature>
<feature type="compositionally biased region" description="Basic and acidic residues" evidence="1">
    <location>
        <begin position="102"/>
        <end position="143"/>
    </location>
</feature>
<keyword evidence="3" id="KW-1185">Reference proteome</keyword>
<organism evidence="2 3">
    <name type="scientific">Coprinellus micaceus</name>
    <name type="common">Glistening ink-cap mushroom</name>
    <name type="synonym">Coprinus micaceus</name>
    <dbReference type="NCBI Taxonomy" id="71717"/>
    <lineage>
        <taxon>Eukaryota</taxon>
        <taxon>Fungi</taxon>
        <taxon>Dikarya</taxon>
        <taxon>Basidiomycota</taxon>
        <taxon>Agaricomycotina</taxon>
        <taxon>Agaricomycetes</taxon>
        <taxon>Agaricomycetidae</taxon>
        <taxon>Agaricales</taxon>
        <taxon>Agaricineae</taxon>
        <taxon>Psathyrellaceae</taxon>
        <taxon>Coprinellus</taxon>
    </lineage>
</organism>